<evidence type="ECO:0000256" key="1">
    <source>
        <dbReference type="ARBA" id="ARBA00004370"/>
    </source>
</evidence>
<gene>
    <name evidence="9" type="ORF">ENX16_04525</name>
</gene>
<feature type="domain" description="PNPLA" evidence="7">
    <location>
        <begin position="24"/>
        <end position="216"/>
    </location>
</feature>
<dbReference type="PANTHER" id="PTHR14226:SF29">
    <property type="entry name" value="NEUROPATHY TARGET ESTERASE SWS"/>
    <property type="match status" value="1"/>
</dbReference>
<dbReference type="InterPro" id="IPR002641">
    <property type="entry name" value="PNPLA_dom"/>
</dbReference>
<dbReference type="PROSITE" id="PS51779">
    <property type="entry name" value="POTRA"/>
    <property type="match status" value="1"/>
</dbReference>
<sequence length="722" mass="79860">MVRRVFIGFVFASVVIAEPVRIGLCLSGGAALGLAHIGVLKVLEREGLDFVGIAGNSMGSLVGGVYAAGYSAAQIESIALSADWNWLFSSRPGFGTQYLQEKQNRQRYILQLRHQGLVPYLPSGLVPLQNVELLLNRLLAEAEFNSGYNFDSLVIPYRAVAVDVYAGKKAVLKRGRLEQAIRASIAIPGVFSPEVINGRELVDGGVMDYMPVAALDDFQPDLIVAVLTMRKAETPGRTLVDIASRSIDLMSIGNVERAKELADVVIEPDVSRFLHSDFARAKELIAAGESAAIRALPLIREKLRGRMPVRVRRQLTPKVLPVVREIKFEGLKRTRRSLILPYVRSRERARLNFNIVISDLERLFNTGLFEDVNFRLESVAEDSVVLVYEVNERPFGFYALGVRYDSDDNVVVGAEVGEENIFGLGATVRAAGVVGNPNEFRLGVTGTRILRLPFGYRLDGYVSSLSRSFYEQGQFSSSYFERFWGGVAEAGYITGRNGFFNFGVRVERVGYEGAAVDTLETDWLGGAFFNLEFNNQDRLDLPARGLVYRLNGFYSSPRVLGQKEFLKLEFNGEQLVPFGSGLGLRLWTSAGVSLGGLPLCEQFVSGGEQFGGFAEQEFTSAQRLIVGMALRWRALNLLNRTDYPLYFEALGNLGTFTRLDLIFNNQEVLDKLHWGVGTGVLTGTPVGPLRLMVSLGNFLKPTPHPGGVRVYLALGNEFRYRR</sequence>
<dbReference type="InterPro" id="IPR050301">
    <property type="entry name" value="NTE"/>
</dbReference>
<evidence type="ECO:0000259" key="8">
    <source>
        <dbReference type="PROSITE" id="PS51779"/>
    </source>
</evidence>
<feature type="domain" description="POTRA" evidence="8">
    <location>
        <begin position="321"/>
        <end position="393"/>
    </location>
</feature>
<dbReference type="PROSITE" id="PS51635">
    <property type="entry name" value="PNPLA"/>
    <property type="match status" value="1"/>
</dbReference>
<keyword evidence="2 6" id="KW-0378">Hydrolase</keyword>
<dbReference type="Gene3D" id="3.40.1090.10">
    <property type="entry name" value="Cytosolic phospholipase A2 catalytic domain"/>
    <property type="match status" value="2"/>
</dbReference>
<evidence type="ECO:0000256" key="2">
    <source>
        <dbReference type="ARBA" id="ARBA00022801"/>
    </source>
</evidence>
<dbReference type="GO" id="GO:0019867">
    <property type="term" value="C:outer membrane"/>
    <property type="evidence" value="ECO:0007669"/>
    <property type="project" value="InterPro"/>
</dbReference>
<dbReference type="InterPro" id="IPR034746">
    <property type="entry name" value="POTRA"/>
</dbReference>
<dbReference type="GO" id="GO:0016042">
    <property type="term" value="P:lipid catabolic process"/>
    <property type="evidence" value="ECO:0007669"/>
    <property type="project" value="UniProtKB-UniRule"/>
</dbReference>
<dbReference type="InterPro" id="IPR000184">
    <property type="entry name" value="Bac_surfAg_D15"/>
</dbReference>
<evidence type="ECO:0000313" key="9">
    <source>
        <dbReference type="EMBL" id="HGD13325.1"/>
    </source>
</evidence>
<feature type="short sequence motif" description="GXSXG" evidence="6">
    <location>
        <begin position="55"/>
        <end position="59"/>
    </location>
</feature>
<dbReference type="Gene3D" id="3.10.20.310">
    <property type="entry name" value="membrane protein fhac"/>
    <property type="match status" value="1"/>
</dbReference>
<evidence type="ECO:0000259" key="7">
    <source>
        <dbReference type="PROSITE" id="PS51635"/>
    </source>
</evidence>
<proteinExistence type="predicted"/>
<dbReference type="Pfam" id="PF01103">
    <property type="entry name" value="Omp85"/>
    <property type="match status" value="1"/>
</dbReference>
<feature type="short sequence motif" description="DGA/G" evidence="6">
    <location>
        <begin position="203"/>
        <end position="205"/>
    </location>
</feature>
<dbReference type="GO" id="GO:0016787">
    <property type="term" value="F:hydrolase activity"/>
    <property type="evidence" value="ECO:0007669"/>
    <property type="project" value="UniProtKB-UniRule"/>
</dbReference>
<dbReference type="InterPro" id="IPR010827">
    <property type="entry name" value="BamA/TamA_POTRA"/>
</dbReference>
<dbReference type="PANTHER" id="PTHR14226">
    <property type="entry name" value="NEUROPATHY TARGET ESTERASE/SWISS CHEESE D.MELANOGASTER"/>
    <property type="match status" value="1"/>
</dbReference>
<feature type="active site" description="Nucleophile" evidence="6">
    <location>
        <position position="57"/>
    </location>
</feature>
<dbReference type="InterPro" id="IPR016035">
    <property type="entry name" value="Acyl_Trfase/lysoPLipase"/>
</dbReference>
<dbReference type="EMBL" id="DTMZ01000102">
    <property type="protein sequence ID" value="HGD13325.1"/>
    <property type="molecule type" value="Genomic_DNA"/>
</dbReference>
<dbReference type="AlphaFoldDB" id="A0A7V3UZW5"/>
<keyword evidence="4 6" id="KW-0443">Lipid metabolism</keyword>
<evidence type="ECO:0000256" key="5">
    <source>
        <dbReference type="ARBA" id="ARBA00023136"/>
    </source>
</evidence>
<accession>A0A7V3UZW5</accession>
<evidence type="ECO:0000256" key="4">
    <source>
        <dbReference type="ARBA" id="ARBA00023098"/>
    </source>
</evidence>
<organism evidence="9">
    <name type="scientific">candidate division WOR-3 bacterium</name>
    <dbReference type="NCBI Taxonomy" id="2052148"/>
    <lineage>
        <taxon>Bacteria</taxon>
        <taxon>Bacteria division WOR-3</taxon>
    </lineage>
</organism>
<feature type="active site" description="Proton acceptor" evidence="6">
    <location>
        <position position="203"/>
    </location>
</feature>
<dbReference type="SUPFAM" id="SSF52151">
    <property type="entry name" value="FabD/lysophospholipase-like"/>
    <property type="match status" value="1"/>
</dbReference>
<dbReference type="Gene3D" id="2.40.160.50">
    <property type="entry name" value="membrane protein fhac: a member of the omp85/tpsb transporter family"/>
    <property type="match status" value="1"/>
</dbReference>
<comment type="caution">
    <text evidence="9">The sequence shown here is derived from an EMBL/GenBank/DDBJ whole genome shotgun (WGS) entry which is preliminary data.</text>
</comment>
<dbReference type="Pfam" id="PF01734">
    <property type="entry name" value="Patatin"/>
    <property type="match status" value="1"/>
</dbReference>
<dbReference type="Pfam" id="PF07244">
    <property type="entry name" value="POTRA"/>
    <property type="match status" value="1"/>
</dbReference>
<comment type="subcellular location">
    <subcellularLocation>
        <location evidence="1">Membrane</location>
    </subcellularLocation>
</comment>
<comment type="caution">
    <text evidence="6">Lacks conserved residue(s) required for the propagation of feature annotation.</text>
</comment>
<name>A0A7V3UZW5_UNCW3</name>
<keyword evidence="5" id="KW-0472">Membrane</keyword>
<reference evidence="9" key="1">
    <citation type="journal article" date="2020" name="mSystems">
        <title>Genome- and Community-Level Interaction Insights into Carbon Utilization and Element Cycling Functions of Hydrothermarchaeota in Hydrothermal Sediment.</title>
        <authorList>
            <person name="Zhou Z."/>
            <person name="Liu Y."/>
            <person name="Xu W."/>
            <person name="Pan J."/>
            <person name="Luo Z.H."/>
            <person name="Li M."/>
        </authorList>
    </citation>
    <scope>NUCLEOTIDE SEQUENCE [LARGE SCALE GENOMIC DNA]</scope>
    <source>
        <strain evidence="9">SpSt-914</strain>
    </source>
</reference>
<evidence type="ECO:0000256" key="3">
    <source>
        <dbReference type="ARBA" id="ARBA00022963"/>
    </source>
</evidence>
<evidence type="ECO:0008006" key="10">
    <source>
        <dbReference type="Google" id="ProtNLM"/>
    </source>
</evidence>
<evidence type="ECO:0000256" key="6">
    <source>
        <dbReference type="PROSITE-ProRule" id="PRU01161"/>
    </source>
</evidence>
<protein>
    <recommendedName>
        <fullName evidence="10">PNPLA domain-containing protein</fullName>
    </recommendedName>
</protein>
<keyword evidence="3 6" id="KW-0442">Lipid degradation</keyword>